<dbReference type="PANTHER" id="PTHR43792:SF1">
    <property type="entry name" value="N-ACETYLTRANSFERASE DOMAIN-CONTAINING PROTEIN"/>
    <property type="match status" value="1"/>
</dbReference>
<feature type="domain" description="N-acetyltransferase" evidence="1">
    <location>
        <begin position="32"/>
        <end position="176"/>
    </location>
</feature>
<evidence type="ECO:0000313" key="2">
    <source>
        <dbReference type="EMBL" id="MBJ3776377.1"/>
    </source>
</evidence>
<evidence type="ECO:0000313" key="3">
    <source>
        <dbReference type="Proteomes" id="UP000609531"/>
    </source>
</evidence>
<dbReference type="PROSITE" id="PS51186">
    <property type="entry name" value="GNAT"/>
    <property type="match status" value="1"/>
</dbReference>
<name>A0A934IQD9_9HYPH</name>
<comment type="caution">
    <text evidence="2">The sequence shown here is derived from an EMBL/GenBank/DDBJ whole genome shotgun (WGS) entry which is preliminary data.</text>
</comment>
<dbReference type="Gene3D" id="3.40.630.30">
    <property type="match status" value="1"/>
</dbReference>
<accession>A0A934IQD9</accession>
<dbReference type="Pfam" id="PF13302">
    <property type="entry name" value="Acetyltransf_3"/>
    <property type="match status" value="1"/>
</dbReference>
<protein>
    <submittedName>
        <fullName evidence="2">GNAT family N-acetyltransferase</fullName>
    </submittedName>
</protein>
<dbReference type="InterPro" id="IPR000182">
    <property type="entry name" value="GNAT_dom"/>
</dbReference>
<dbReference type="SUPFAM" id="SSF55729">
    <property type="entry name" value="Acyl-CoA N-acyltransferases (Nat)"/>
    <property type="match status" value="1"/>
</dbReference>
<dbReference type="InterPro" id="IPR016181">
    <property type="entry name" value="Acyl_CoA_acyltransferase"/>
</dbReference>
<gene>
    <name evidence="2" type="ORF">JCR33_11790</name>
</gene>
<dbReference type="Proteomes" id="UP000609531">
    <property type="component" value="Unassembled WGS sequence"/>
</dbReference>
<evidence type="ECO:0000259" key="1">
    <source>
        <dbReference type="PROSITE" id="PS51186"/>
    </source>
</evidence>
<dbReference type="InterPro" id="IPR051531">
    <property type="entry name" value="N-acetyltransferase"/>
</dbReference>
<dbReference type="GO" id="GO:0016747">
    <property type="term" value="F:acyltransferase activity, transferring groups other than amino-acyl groups"/>
    <property type="evidence" value="ECO:0007669"/>
    <property type="project" value="InterPro"/>
</dbReference>
<dbReference type="AlphaFoldDB" id="A0A934IQD9"/>
<reference evidence="2" key="1">
    <citation type="submission" date="2020-12" db="EMBL/GenBank/DDBJ databases">
        <title>Bacterial taxonomy.</title>
        <authorList>
            <person name="Pan X."/>
        </authorList>
    </citation>
    <scope>NUCLEOTIDE SEQUENCE</scope>
    <source>
        <strain evidence="2">B2012</strain>
    </source>
</reference>
<organism evidence="2 3">
    <name type="scientific">Acuticoccus mangrovi</name>
    <dbReference type="NCBI Taxonomy" id="2796142"/>
    <lineage>
        <taxon>Bacteria</taxon>
        <taxon>Pseudomonadati</taxon>
        <taxon>Pseudomonadota</taxon>
        <taxon>Alphaproteobacteria</taxon>
        <taxon>Hyphomicrobiales</taxon>
        <taxon>Amorphaceae</taxon>
        <taxon>Acuticoccus</taxon>
    </lineage>
</organism>
<dbReference type="RefSeq" id="WP_198882279.1">
    <property type="nucleotide sequence ID" value="NZ_JAEKJA010000008.1"/>
</dbReference>
<keyword evidence="3" id="KW-1185">Reference proteome</keyword>
<proteinExistence type="predicted"/>
<dbReference type="PANTHER" id="PTHR43792">
    <property type="entry name" value="GNAT FAMILY, PUTATIVE (AFU_ORTHOLOGUE AFUA_3G00765)-RELATED-RELATED"/>
    <property type="match status" value="1"/>
</dbReference>
<sequence length="181" mass="19245">MNAVPHRPAMPPALATQRLALVPWREDHCARLAVLAAEEGMTRRQLASGRPDLGCAWRLLAAIVGHWALTGFGLYAVEHRGVLAGYVGLIEPIGWPEPELCYAVCVDCRGKGFVAESVRAVVTAAAGAGFAPLASFVAVDNAPSRRVLERLGAAYEGDSVLGGAVRAVYRHPHPAEERMTG</sequence>
<dbReference type="EMBL" id="JAEKJA010000008">
    <property type="protein sequence ID" value="MBJ3776377.1"/>
    <property type="molecule type" value="Genomic_DNA"/>
</dbReference>